<reference evidence="3 4" key="2">
    <citation type="submission" date="2015-09" db="EMBL/GenBank/DDBJ databases">
        <title>Heavy metals and arsenic resistance mechanisms in polyextremophilic archaea of the family Ferroplasmaceae.</title>
        <authorList>
            <person name="Bulaev A.G."/>
            <person name="Kanygina A.V."/>
        </authorList>
    </citation>
    <scope>NUCLEOTIDE SEQUENCE [LARGE SCALE GENOMIC DNA]</scope>
    <source>
        <strain evidence="3 4">VT</strain>
    </source>
</reference>
<dbReference type="Proteomes" id="UP000050515">
    <property type="component" value="Unassembled WGS sequence"/>
</dbReference>
<dbReference type="Proteomes" id="UP000050320">
    <property type="component" value="Unassembled WGS sequence"/>
</dbReference>
<feature type="transmembrane region" description="Helical" evidence="1">
    <location>
        <begin position="43"/>
        <end position="61"/>
    </location>
</feature>
<dbReference type="EMBL" id="LKBG01000178">
    <property type="protein sequence ID" value="KQB35054.1"/>
    <property type="molecule type" value="Genomic_DNA"/>
</dbReference>
<feature type="transmembrane region" description="Helical" evidence="1">
    <location>
        <begin position="21"/>
        <end position="37"/>
    </location>
</feature>
<keyword evidence="1" id="KW-1133">Transmembrane helix</keyword>
<dbReference type="AlphaFoldDB" id="A0A0Q0RI74"/>
<keyword evidence="1" id="KW-0472">Membrane</keyword>
<protein>
    <submittedName>
        <fullName evidence="3">Uncharacterized protein</fullName>
    </submittedName>
</protein>
<name>A0A0Q0RI74_9ARCH</name>
<accession>A0A0Q0RI74</accession>
<evidence type="ECO:0000313" key="5">
    <source>
        <dbReference type="Proteomes" id="UP000050515"/>
    </source>
</evidence>
<evidence type="ECO:0000313" key="4">
    <source>
        <dbReference type="Proteomes" id="UP000050320"/>
    </source>
</evidence>
<dbReference type="EMBL" id="LJCQ01000097">
    <property type="protein sequence ID" value="KPV47304.1"/>
    <property type="molecule type" value="Genomic_DNA"/>
</dbReference>
<evidence type="ECO:0000256" key="1">
    <source>
        <dbReference type="SAM" id="Phobius"/>
    </source>
</evidence>
<reference evidence="2 5" key="1">
    <citation type="submission" date="2015-09" db="EMBL/GenBank/DDBJ databases">
        <title>Draft genome sequence of Acidiplasma aeolicum DSM 18409.</title>
        <authorList>
            <person name="Hemp J."/>
        </authorList>
    </citation>
    <scope>NUCLEOTIDE SEQUENCE [LARGE SCALE GENOMIC DNA]</scope>
    <source>
        <strain evidence="2 5">V</strain>
    </source>
</reference>
<evidence type="ECO:0000313" key="2">
    <source>
        <dbReference type="EMBL" id="KPV47304.1"/>
    </source>
</evidence>
<dbReference type="RefSeq" id="WP_048101951.1">
    <property type="nucleotide sequence ID" value="NZ_JBBYJF010000001.1"/>
</dbReference>
<proteinExistence type="predicted"/>
<dbReference type="PATRIC" id="fig|507754.4.peg.1101"/>
<evidence type="ECO:0000313" key="3">
    <source>
        <dbReference type="EMBL" id="KQB35054.1"/>
    </source>
</evidence>
<sequence length="67" mass="7126">MVGLKIFKKSSQNGVNAGKNLKTVLGASSVIGGFYALSYDVDYFLLAVGIAFVVALLVLKFKNKNNA</sequence>
<dbReference type="GeneID" id="84221915"/>
<gene>
    <name evidence="3" type="ORF">AOG54_03350</name>
    <name evidence="2" type="ORF">SE19_01630</name>
</gene>
<comment type="caution">
    <text evidence="3">The sequence shown here is derived from an EMBL/GenBank/DDBJ whole genome shotgun (WGS) entry which is preliminary data.</text>
</comment>
<keyword evidence="1" id="KW-0812">Transmembrane</keyword>
<organism evidence="3 4">
    <name type="scientific">Acidiplasma aeolicum</name>
    <dbReference type="NCBI Taxonomy" id="507754"/>
    <lineage>
        <taxon>Archaea</taxon>
        <taxon>Methanobacteriati</taxon>
        <taxon>Thermoplasmatota</taxon>
        <taxon>Thermoplasmata</taxon>
        <taxon>Thermoplasmatales</taxon>
        <taxon>Ferroplasmaceae</taxon>
        <taxon>Acidiplasma</taxon>
    </lineage>
</organism>
<keyword evidence="4" id="KW-1185">Reference proteome</keyword>